<comment type="caution">
    <text evidence="1">The sequence shown here is derived from an EMBL/GenBank/DDBJ whole genome shotgun (WGS) entry which is preliminary data.</text>
</comment>
<accession>A0ABX0G1W1</accession>
<proteinExistence type="predicted"/>
<protein>
    <submittedName>
        <fullName evidence="1">Uncharacterized protein</fullName>
    </submittedName>
</protein>
<evidence type="ECO:0000313" key="2">
    <source>
        <dbReference type="Proteomes" id="UP001515660"/>
    </source>
</evidence>
<dbReference type="EMBL" id="JAANHS010000001">
    <property type="protein sequence ID" value="NHB75248.1"/>
    <property type="molecule type" value="Genomic_DNA"/>
</dbReference>
<evidence type="ECO:0000313" key="1">
    <source>
        <dbReference type="EMBL" id="NHB75248.1"/>
    </source>
</evidence>
<dbReference type="RefSeq" id="WP_166401304.1">
    <property type="nucleotide sequence ID" value="NZ_JAANHS010000001.1"/>
</dbReference>
<dbReference type="Proteomes" id="UP001515660">
    <property type="component" value="Unassembled WGS sequence"/>
</dbReference>
<reference evidence="1 2" key="1">
    <citation type="journal article" date="2022" name="Microorganisms">
        <title>Genome Sequence and Characterization of a Xanthorhodopsin-Containing, Aerobic Anoxygenic Phototrophic Rhodobacter Species, Isolated from Mesophilic Conditions at Yellowstone National Park.</title>
        <authorList>
            <person name="Kyndt J.A."/>
            <person name="Robertson S."/>
            <person name="Shoffstall I.B."/>
            <person name="Ramaley R.F."/>
            <person name="Meyer T.E."/>
        </authorList>
    </citation>
    <scope>NUCLEOTIDE SEQUENCE [LARGE SCALE GENOMIC DNA]</scope>
    <source>
        <strain evidence="1 2">M37P</strain>
    </source>
</reference>
<gene>
    <name evidence="1" type="ORF">G8O29_00655</name>
</gene>
<sequence>MRPLPHHRTLRPDRRPELTLSQPLETLAFTPWPGIGNDIWETVAFPNEGYSYEVWTSVTRDPEATGGLRGGVTVRQGEAIIARLTCDPDTPSQSLDVIYDLKESIGQCWDFTSRSWQTSCG</sequence>
<keyword evidence="2" id="KW-1185">Reference proteome</keyword>
<name>A0ABX0G1W1_9RHOB</name>
<organism evidence="1 2">
    <name type="scientific">Rhodobacter calidifons</name>
    <dbReference type="NCBI Taxonomy" id="2715277"/>
    <lineage>
        <taxon>Bacteria</taxon>
        <taxon>Pseudomonadati</taxon>
        <taxon>Pseudomonadota</taxon>
        <taxon>Alphaproteobacteria</taxon>
        <taxon>Rhodobacterales</taxon>
        <taxon>Rhodobacter group</taxon>
        <taxon>Rhodobacter</taxon>
    </lineage>
</organism>